<dbReference type="EMBL" id="AMYD01001981">
    <property type="protein sequence ID" value="EQB50695.1"/>
    <property type="molecule type" value="Genomic_DNA"/>
</dbReference>
<dbReference type="HOGENOM" id="CLU_1073674_0_0_1"/>
<proteinExistence type="predicted"/>
<dbReference type="OMA" id="AWREGGP"/>
<reference evidence="2" key="1">
    <citation type="journal article" date="2013" name="Mol. Plant Microbe Interact.">
        <title>Global aspects of pacC regulation of pathogenicity genes in Colletotrichum gloeosporioides as revealed by transcriptome analysis.</title>
        <authorList>
            <person name="Alkan N."/>
            <person name="Meng X."/>
            <person name="Friedlander G."/>
            <person name="Reuveni E."/>
            <person name="Sukno S."/>
            <person name="Sherman A."/>
            <person name="Thon M."/>
            <person name="Fluhr R."/>
            <person name="Prusky D."/>
        </authorList>
    </citation>
    <scope>NUCLEOTIDE SEQUENCE [LARGE SCALE GENOMIC DNA]</scope>
    <source>
        <strain evidence="2">Cg-14</strain>
    </source>
</reference>
<name>T0LR43_COLGC</name>
<comment type="caution">
    <text evidence="1">The sequence shown here is derived from an EMBL/GenBank/DDBJ whole genome shotgun (WGS) entry which is preliminary data.</text>
</comment>
<evidence type="ECO:0000313" key="1">
    <source>
        <dbReference type="EMBL" id="EQB50695.1"/>
    </source>
</evidence>
<gene>
    <name evidence="1" type="ORF">CGLO_09844</name>
</gene>
<dbReference type="AlphaFoldDB" id="T0LR43"/>
<dbReference type="Proteomes" id="UP000015530">
    <property type="component" value="Unassembled WGS sequence"/>
</dbReference>
<organism evidence="1 2">
    <name type="scientific">Colletotrichum gloeosporioides (strain Cg-14)</name>
    <name type="common">Anthracnose fungus</name>
    <name type="synonym">Glomerella cingulata</name>
    <dbReference type="NCBI Taxonomy" id="1237896"/>
    <lineage>
        <taxon>Eukaryota</taxon>
        <taxon>Fungi</taxon>
        <taxon>Dikarya</taxon>
        <taxon>Ascomycota</taxon>
        <taxon>Pezizomycotina</taxon>
        <taxon>Sordariomycetes</taxon>
        <taxon>Hypocreomycetidae</taxon>
        <taxon>Glomerellales</taxon>
        <taxon>Glomerellaceae</taxon>
        <taxon>Colletotrichum</taxon>
        <taxon>Colletotrichum gloeosporioides species complex</taxon>
    </lineage>
</organism>
<accession>T0LR43</accession>
<sequence length="226" mass="24290">MGAGQMTVPLFVSALPKGMTLTIAKITDNTPSNMYASFMPAYQMSIPHTFTAQEVQDAKPSSKDRGAKLGDFAFRTKDFLGCGQGASFLVKFTIKGRPDEYPEADVQDTQGQLTIGTSDWGRLFRPDQTNFTWTIGNKSQSYSAKTPTLTYLDDSCLLLSYVPDQKAYVFGVTNQQDFIVKLMQKAVGGIVVGHKALYSAAAGTVCAFGGVAVAVVAFGANYVDGN</sequence>
<protein>
    <submittedName>
        <fullName evidence="1">Uncharacterized protein</fullName>
    </submittedName>
</protein>
<dbReference type="OrthoDB" id="2383679at2759"/>
<evidence type="ECO:0000313" key="2">
    <source>
        <dbReference type="Proteomes" id="UP000015530"/>
    </source>
</evidence>